<evidence type="ECO:0000259" key="6">
    <source>
        <dbReference type="PROSITE" id="PS52035"/>
    </source>
</evidence>
<proteinExistence type="inferred from homology"/>
<evidence type="ECO:0000313" key="8">
    <source>
        <dbReference type="Proteomes" id="UP000202259"/>
    </source>
</evidence>
<evidence type="ECO:0000256" key="1">
    <source>
        <dbReference type="ARBA" id="ARBA00001947"/>
    </source>
</evidence>
<organism evidence="7 8">
    <name type="scientific">Cognaticolwellia beringensis</name>
    <dbReference type="NCBI Taxonomy" id="1967665"/>
    <lineage>
        <taxon>Bacteria</taxon>
        <taxon>Pseudomonadati</taxon>
        <taxon>Pseudomonadota</taxon>
        <taxon>Gammaproteobacteria</taxon>
        <taxon>Alteromonadales</taxon>
        <taxon>Colwelliaceae</taxon>
        <taxon>Cognaticolwellia</taxon>
    </lineage>
</organism>
<accession>A0A222G602</accession>
<protein>
    <submittedName>
        <fullName evidence="7">Peptidase</fullName>
    </submittedName>
</protein>
<dbReference type="InterPro" id="IPR000834">
    <property type="entry name" value="Peptidase_M14"/>
</dbReference>
<dbReference type="Proteomes" id="UP000202259">
    <property type="component" value="Chromosome"/>
</dbReference>
<keyword evidence="3" id="KW-0378">Hydrolase</keyword>
<evidence type="ECO:0000256" key="5">
    <source>
        <dbReference type="PROSITE-ProRule" id="PRU01379"/>
    </source>
</evidence>
<dbReference type="GO" id="GO:0006508">
    <property type="term" value="P:proteolysis"/>
    <property type="evidence" value="ECO:0007669"/>
    <property type="project" value="InterPro"/>
</dbReference>
<reference evidence="7 8" key="1">
    <citation type="submission" date="2017-08" db="EMBL/GenBank/DDBJ databases">
        <title>Complete genome of Colwellia sp. NB097-1, a psychrophile bacterium ioslated from Bering Sea.</title>
        <authorList>
            <person name="Chen X."/>
        </authorList>
    </citation>
    <scope>NUCLEOTIDE SEQUENCE [LARGE SCALE GENOMIC DNA]</scope>
    <source>
        <strain evidence="7 8">NB097-1</strain>
    </source>
</reference>
<evidence type="ECO:0000256" key="2">
    <source>
        <dbReference type="ARBA" id="ARBA00022723"/>
    </source>
</evidence>
<comment type="similarity">
    <text evidence="5">Belongs to the peptidase M14 family.</text>
</comment>
<gene>
    <name evidence="7" type="ORF">B5D82_05915</name>
</gene>
<keyword evidence="4" id="KW-0862">Zinc</keyword>
<evidence type="ECO:0000313" key="7">
    <source>
        <dbReference type="EMBL" id="ASP47338.1"/>
    </source>
</evidence>
<dbReference type="RefSeq" id="WP_081149940.1">
    <property type="nucleotide sequence ID" value="NZ_CP020465.1"/>
</dbReference>
<comment type="cofactor">
    <cofactor evidence="1">
        <name>Zn(2+)</name>
        <dbReference type="ChEBI" id="CHEBI:29105"/>
    </cofactor>
</comment>
<evidence type="ECO:0000256" key="3">
    <source>
        <dbReference type="ARBA" id="ARBA00022801"/>
    </source>
</evidence>
<name>A0A222G602_9GAMM</name>
<dbReference type="GO" id="GO:0008270">
    <property type="term" value="F:zinc ion binding"/>
    <property type="evidence" value="ECO:0007669"/>
    <property type="project" value="InterPro"/>
</dbReference>
<dbReference type="AlphaFoldDB" id="A0A222G602"/>
<dbReference type="GO" id="GO:0016788">
    <property type="term" value="F:hydrolase activity, acting on ester bonds"/>
    <property type="evidence" value="ECO:0007669"/>
    <property type="project" value="InterPro"/>
</dbReference>
<dbReference type="OrthoDB" id="5290048at2"/>
<dbReference type="CDD" id="cd06231">
    <property type="entry name" value="M14_REP34-like"/>
    <property type="match status" value="1"/>
</dbReference>
<dbReference type="EMBL" id="CP020465">
    <property type="protein sequence ID" value="ASP47338.1"/>
    <property type="molecule type" value="Genomic_DNA"/>
</dbReference>
<dbReference type="KEGG" id="cber:B5D82_05915"/>
<dbReference type="InterPro" id="IPR055438">
    <property type="entry name" value="AstE_AspA_cat"/>
</dbReference>
<comment type="caution">
    <text evidence="5">Lacks conserved residue(s) required for the propagation of feature annotation.</text>
</comment>
<keyword evidence="2" id="KW-0479">Metal-binding</keyword>
<dbReference type="SUPFAM" id="SSF53187">
    <property type="entry name" value="Zn-dependent exopeptidases"/>
    <property type="match status" value="1"/>
</dbReference>
<keyword evidence="8" id="KW-1185">Reference proteome</keyword>
<evidence type="ECO:0000256" key="4">
    <source>
        <dbReference type="ARBA" id="ARBA00022833"/>
    </source>
</evidence>
<dbReference type="GO" id="GO:0004181">
    <property type="term" value="F:metallocarboxypeptidase activity"/>
    <property type="evidence" value="ECO:0007669"/>
    <property type="project" value="InterPro"/>
</dbReference>
<dbReference type="Pfam" id="PF24827">
    <property type="entry name" value="AstE_AspA_cat"/>
    <property type="match status" value="1"/>
</dbReference>
<dbReference type="Gene3D" id="3.40.630.10">
    <property type="entry name" value="Zn peptidases"/>
    <property type="match status" value="1"/>
</dbReference>
<sequence length="305" mass="34044">MNTEAAYPIGELGKKWTDGDKEIWFQQQQKKRSYFDEVVTKLDSLNEHFIIEQYGSLLYDAENYPLYALKSLNWLEDKPTILITGGVHGYETSGVQGAIRFLQTAAQPFQEAFNFVVLPCISPWGYETINRWNPLSIDPNRSFYENSPAQESLAVMQFMKTLGLEFMAHIDLHETTDSDNSEFRPALAARDAIEQKSWNIPDGFYLVGDSAKPQALFQKAIIASVEKITHIAPADNDDKLIGVPLAQVGVINYAARELGLCMGLTEAPYVTTTEVYPDSPSADDETCILAQVAVITGALNYLITL</sequence>
<feature type="domain" description="Peptidase M14" evidence="6">
    <location>
        <begin position="30"/>
        <end position="305"/>
    </location>
</feature>
<dbReference type="PROSITE" id="PS52035">
    <property type="entry name" value="PEPTIDASE_M14"/>
    <property type="match status" value="1"/>
</dbReference>